<evidence type="ECO:0000256" key="1">
    <source>
        <dbReference type="ARBA" id="ARBA00022741"/>
    </source>
</evidence>
<keyword evidence="2" id="KW-0378">Hydrolase</keyword>
<dbReference type="GO" id="GO:0005524">
    <property type="term" value="F:ATP binding"/>
    <property type="evidence" value="ECO:0007669"/>
    <property type="project" value="UniProtKB-KW"/>
</dbReference>
<evidence type="ECO:0000259" key="4">
    <source>
        <dbReference type="PROSITE" id="PS51206"/>
    </source>
</evidence>
<sequence length="459" mass="50297">MIEYGDDRTDTGFLVQNEQHSGQVRMAYRLAELHANRLLHVAGIGWHFWDGTRWKEDETGVARRAVIEVLKAALAESLDDRRLRRDVAKCESATGIAGVLEVASALEVFACAVGDLDADPYLLNTATGTLDLRDLTSRAHDPGDRITKVTTAGYDAHAPASSWPRFIAQVLPDREVREYAQRVAGVALLGRVVEHILPILTGTGANGKGTLYKALLHALGDYGSTVEPDLFMHRQGAHPTGEMDLMGRRLIAVSESEKDRRLAEATMKRLTGGDTIRARRMRQDFVEFEPSHTPLLITNFLPKVSGDDPAIWRRIRVVPFDVVVPESERDGQLDEKLAAEADAVLTWMVEGYRSYVDGGGLNEPSSVRVATDSYQRDSDAVARFVAEFCVTSSPALKATTSQLHDAWAKWAITDGAEPMSQKAFGAALDRLGYSVTSRSKAGRWRAGIGIPVDTDGDEG</sequence>
<dbReference type="EMBL" id="BANR01000020">
    <property type="protein sequence ID" value="GAC50105.1"/>
    <property type="molecule type" value="Genomic_DNA"/>
</dbReference>
<dbReference type="PANTHER" id="PTHR35372:SF2">
    <property type="entry name" value="SF3 HELICASE DOMAIN-CONTAINING PROTEIN"/>
    <property type="match status" value="1"/>
</dbReference>
<dbReference type="GO" id="GO:0016787">
    <property type="term" value="F:hydrolase activity"/>
    <property type="evidence" value="ECO:0007669"/>
    <property type="project" value="UniProtKB-KW"/>
</dbReference>
<feature type="domain" description="SF3 helicase" evidence="4">
    <location>
        <begin position="175"/>
        <end position="333"/>
    </location>
</feature>
<dbReference type="InterPro" id="IPR045455">
    <property type="entry name" value="NrS-1_pol-like_helicase"/>
</dbReference>
<reference evidence="5 6" key="1">
    <citation type="submission" date="2012-12" db="EMBL/GenBank/DDBJ databases">
        <title>Whole genome shotgun sequence of Gordonia aichiensis NBRC 108223.</title>
        <authorList>
            <person name="Isaki-Nakamura S."/>
            <person name="Hosoyama A."/>
            <person name="Tsuchikane K."/>
            <person name="Ando Y."/>
            <person name="Baba S."/>
            <person name="Ohji S."/>
            <person name="Hamada M."/>
            <person name="Tamura T."/>
            <person name="Yamazoe A."/>
            <person name="Yamazaki S."/>
            <person name="Fujita N."/>
        </authorList>
    </citation>
    <scope>NUCLEOTIDE SEQUENCE [LARGE SCALE GENOMIC DNA]</scope>
    <source>
        <strain evidence="5 6">NBRC 108223</strain>
    </source>
</reference>
<keyword evidence="3" id="KW-0067">ATP-binding</keyword>
<comment type="caution">
    <text evidence="5">The sequence shown here is derived from an EMBL/GenBank/DDBJ whole genome shotgun (WGS) entry which is preliminary data.</text>
</comment>
<accession>L7KMM0</accession>
<dbReference type="InterPro" id="IPR051620">
    <property type="entry name" value="ORF904-like_C"/>
</dbReference>
<evidence type="ECO:0000313" key="5">
    <source>
        <dbReference type="EMBL" id="GAC50105.1"/>
    </source>
</evidence>
<dbReference type="RefSeq" id="WP_005177372.1">
    <property type="nucleotide sequence ID" value="NZ_BANR01000020.1"/>
</dbReference>
<dbReference type="InterPro" id="IPR014818">
    <property type="entry name" value="Phage/plasmid_primase_P4_C"/>
</dbReference>
<dbReference type="Gene3D" id="3.40.50.300">
    <property type="entry name" value="P-loop containing nucleotide triphosphate hydrolases"/>
    <property type="match status" value="1"/>
</dbReference>
<dbReference type="SMART" id="SM00885">
    <property type="entry name" value="D5_N"/>
    <property type="match status" value="1"/>
</dbReference>
<dbReference type="SUPFAM" id="SSF52540">
    <property type="entry name" value="P-loop containing nucleoside triphosphate hydrolases"/>
    <property type="match status" value="1"/>
</dbReference>
<dbReference type="STRING" id="1220583.GOACH_20_00030"/>
<dbReference type="NCBIfam" id="TIGR01613">
    <property type="entry name" value="primase_Cterm"/>
    <property type="match status" value="1"/>
</dbReference>
<name>L7KMM0_9ACTN</name>
<evidence type="ECO:0000256" key="2">
    <source>
        <dbReference type="ARBA" id="ARBA00022801"/>
    </source>
</evidence>
<gene>
    <name evidence="5" type="ORF">GOACH_20_00030</name>
</gene>
<evidence type="ECO:0000256" key="3">
    <source>
        <dbReference type="ARBA" id="ARBA00022840"/>
    </source>
</evidence>
<dbReference type="PANTHER" id="PTHR35372">
    <property type="entry name" value="ATP BINDING PROTEIN-RELATED"/>
    <property type="match status" value="1"/>
</dbReference>
<dbReference type="InterPro" id="IPR014015">
    <property type="entry name" value="Helicase_SF3_DNA-vir"/>
</dbReference>
<dbReference type="eggNOG" id="COG3378">
    <property type="taxonomic scope" value="Bacteria"/>
</dbReference>
<keyword evidence="6" id="KW-1185">Reference proteome</keyword>
<dbReference type="InterPro" id="IPR006500">
    <property type="entry name" value="Helicase_put_C_phage/plasmid"/>
</dbReference>
<dbReference type="AlphaFoldDB" id="L7KMM0"/>
<dbReference type="InterPro" id="IPR027417">
    <property type="entry name" value="P-loop_NTPase"/>
</dbReference>
<evidence type="ECO:0000313" key="6">
    <source>
        <dbReference type="Proteomes" id="UP000010988"/>
    </source>
</evidence>
<organism evidence="5 6">
    <name type="scientific">Gordonia aichiensis NBRC 108223</name>
    <dbReference type="NCBI Taxonomy" id="1220583"/>
    <lineage>
        <taxon>Bacteria</taxon>
        <taxon>Bacillati</taxon>
        <taxon>Actinomycetota</taxon>
        <taxon>Actinomycetes</taxon>
        <taxon>Mycobacteriales</taxon>
        <taxon>Gordoniaceae</taxon>
        <taxon>Gordonia</taxon>
    </lineage>
</organism>
<dbReference type="PROSITE" id="PS51206">
    <property type="entry name" value="SF3_HELICASE_1"/>
    <property type="match status" value="1"/>
</dbReference>
<dbReference type="Proteomes" id="UP000010988">
    <property type="component" value="Unassembled WGS sequence"/>
</dbReference>
<dbReference type="Pfam" id="PF19263">
    <property type="entry name" value="DUF5906"/>
    <property type="match status" value="1"/>
</dbReference>
<keyword evidence="1" id="KW-0547">Nucleotide-binding</keyword>
<dbReference type="Pfam" id="PF08706">
    <property type="entry name" value="D5_N"/>
    <property type="match status" value="1"/>
</dbReference>
<proteinExistence type="predicted"/>
<protein>
    <recommendedName>
        <fullName evidence="4">SF3 helicase domain-containing protein</fullName>
    </recommendedName>
</protein>